<sequence>MEFNFSEELDPVTYRDDGLAHGIPLRIHKDPFKEIAGAIRAQKDWSYHVSPVSDYLGGLGQPFSFIRVTIPECLPERLEVMSYANEYAFLYDDQMENLDLKNFQEGRDDMLHVFGADALNHAVTADVRPEKKLQAHMLEEMMAIDHTRAVVTMQAWAKFVQLASRTRAAPFETLDEYVPSRTIDAGELFWFGMLTFGMALTIPDSELDLCMQLARPGYAAISLSNDLYSWRKERKDAEAAGQDYVFNAIWVIMRERKCSEAEAMLVCKDEIKKYIAEYDKVVKRAKDMSLSKDTLAYLEAVRLSHVGNLVWSIYCPRYHQGSEIGEVPRL</sequence>
<reference evidence="5" key="1">
    <citation type="journal article" date="2020" name="Stud. Mycol.">
        <title>101 Dothideomycetes genomes: a test case for predicting lifestyles and emergence of pathogens.</title>
        <authorList>
            <person name="Haridas S."/>
            <person name="Albert R."/>
            <person name="Binder M."/>
            <person name="Bloem J."/>
            <person name="Labutti K."/>
            <person name="Salamov A."/>
            <person name="Andreopoulos B."/>
            <person name="Baker S."/>
            <person name="Barry K."/>
            <person name="Bills G."/>
            <person name="Bluhm B."/>
            <person name="Cannon C."/>
            <person name="Castanera R."/>
            <person name="Culley D."/>
            <person name="Daum C."/>
            <person name="Ezra D."/>
            <person name="Gonzalez J."/>
            <person name="Henrissat B."/>
            <person name="Kuo A."/>
            <person name="Liang C."/>
            <person name="Lipzen A."/>
            <person name="Lutzoni F."/>
            <person name="Magnuson J."/>
            <person name="Mondo S."/>
            <person name="Nolan M."/>
            <person name="Ohm R."/>
            <person name="Pangilinan J."/>
            <person name="Park H.-J."/>
            <person name="Ramirez L."/>
            <person name="Alfaro M."/>
            <person name="Sun H."/>
            <person name="Tritt A."/>
            <person name="Yoshinaga Y."/>
            <person name="Zwiers L.-H."/>
            <person name="Turgeon B."/>
            <person name="Goodwin S."/>
            <person name="Spatafora J."/>
            <person name="Crous P."/>
            <person name="Grigoriev I."/>
        </authorList>
    </citation>
    <scope>NUCLEOTIDE SEQUENCE</scope>
    <source>
        <strain evidence="5">CBS 122368</strain>
    </source>
</reference>
<protein>
    <recommendedName>
        <fullName evidence="4">Terpene synthase</fullName>
        <ecNumber evidence="4">4.2.3.-</ecNumber>
    </recommendedName>
</protein>
<comment type="similarity">
    <text evidence="2 4">Belongs to the terpene synthase family.</text>
</comment>
<dbReference type="RefSeq" id="XP_033683558.1">
    <property type="nucleotide sequence ID" value="XM_033823775.1"/>
</dbReference>
<name>A0A6A6ID98_9PLEO</name>
<dbReference type="GO" id="GO:0046872">
    <property type="term" value="F:metal ion binding"/>
    <property type="evidence" value="ECO:0007669"/>
    <property type="project" value="UniProtKB-KW"/>
</dbReference>
<keyword evidence="3 4" id="KW-0460">Magnesium</keyword>
<dbReference type="PANTHER" id="PTHR35201">
    <property type="entry name" value="TERPENE SYNTHASE"/>
    <property type="match status" value="1"/>
</dbReference>
<dbReference type="SUPFAM" id="SSF48576">
    <property type="entry name" value="Terpenoid synthases"/>
    <property type="match status" value="1"/>
</dbReference>
<evidence type="ECO:0000313" key="5">
    <source>
        <dbReference type="EMBL" id="KAF2248554.1"/>
    </source>
</evidence>
<comment type="cofactor">
    <cofactor evidence="1 4">
        <name>Mg(2+)</name>
        <dbReference type="ChEBI" id="CHEBI:18420"/>
    </cofactor>
</comment>
<accession>A0A6A6ID98</accession>
<keyword evidence="4" id="KW-0456">Lyase</keyword>
<dbReference type="InterPro" id="IPR008949">
    <property type="entry name" value="Isoprenoid_synthase_dom_sf"/>
</dbReference>
<evidence type="ECO:0000313" key="6">
    <source>
        <dbReference type="Proteomes" id="UP000800094"/>
    </source>
</evidence>
<dbReference type="EC" id="4.2.3.-" evidence="4"/>
<dbReference type="EMBL" id="ML987196">
    <property type="protein sequence ID" value="KAF2248554.1"/>
    <property type="molecule type" value="Genomic_DNA"/>
</dbReference>
<dbReference type="GO" id="GO:0008299">
    <property type="term" value="P:isoprenoid biosynthetic process"/>
    <property type="evidence" value="ECO:0007669"/>
    <property type="project" value="UniProtKB-ARBA"/>
</dbReference>
<organism evidence="5 6">
    <name type="scientific">Trematosphaeria pertusa</name>
    <dbReference type="NCBI Taxonomy" id="390896"/>
    <lineage>
        <taxon>Eukaryota</taxon>
        <taxon>Fungi</taxon>
        <taxon>Dikarya</taxon>
        <taxon>Ascomycota</taxon>
        <taxon>Pezizomycotina</taxon>
        <taxon>Dothideomycetes</taxon>
        <taxon>Pleosporomycetidae</taxon>
        <taxon>Pleosporales</taxon>
        <taxon>Massarineae</taxon>
        <taxon>Trematosphaeriaceae</taxon>
        <taxon>Trematosphaeria</taxon>
    </lineage>
</organism>
<evidence type="ECO:0000256" key="2">
    <source>
        <dbReference type="ARBA" id="ARBA00006333"/>
    </source>
</evidence>
<evidence type="ECO:0000256" key="4">
    <source>
        <dbReference type="RuleBase" id="RU366034"/>
    </source>
</evidence>
<dbReference type="GeneID" id="54577105"/>
<dbReference type="AlphaFoldDB" id="A0A6A6ID98"/>
<dbReference type="Gene3D" id="1.10.600.10">
    <property type="entry name" value="Farnesyl Diphosphate Synthase"/>
    <property type="match status" value="1"/>
</dbReference>
<dbReference type="OrthoDB" id="6921389at2759"/>
<dbReference type="InterPro" id="IPR034686">
    <property type="entry name" value="Terpene_cyclase-like_2"/>
</dbReference>
<dbReference type="Proteomes" id="UP000800094">
    <property type="component" value="Unassembled WGS sequence"/>
</dbReference>
<evidence type="ECO:0000256" key="3">
    <source>
        <dbReference type="ARBA" id="ARBA00022842"/>
    </source>
</evidence>
<dbReference type="Pfam" id="PF19086">
    <property type="entry name" value="Terpene_syn_C_2"/>
    <property type="match status" value="1"/>
</dbReference>
<keyword evidence="4" id="KW-0479">Metal-binding</keyword>
<keyword evidence="6" id="KW-1185">Reference proteome</keyword>
<dbReference type="GO" id="GO:0010333">
    <property type="term" value="F:terpene synthase activity"/>
    <property type="evidence" value="ECO:0007669"/>
    <property type="project" value="InterPro"/>
</dbReference>
<proteinExistence type="inferred from homology"/>
<dbReference type="PANTHER" id="PTHR35201:SF4">
    <property type="entry name" value="BETA-PINACENE SYNTHASE-RELATED"/>
    <property type="match status" value="1"/>
</dbReference>
<gene>
    <name evidence="5" type="ORF">BU26DRAFT_428277</name>
</gene>
<evidence type="ECO:0000256" key="1">
    <source>
        <dbReference type="ARBA" id="ARBA00001946"/>
    </source>
</evidence>